<sequence length="222" mass="25342">MLEAGSILASDASEAMVNLMKRRAESEDWPNFDARVLDAQNTRLPESTFTHATICLGLHIMPDPDAAVKDAIRVLIPGGVFGATTFPQHKENRFWFADMRTAFAAMPFDAPFPEVMPVQLHSSGHWYDKTWLETHLPSLGLKNVKVTEQSGSYQLNSAEEYMNFFSMMLPFLLKTYWSEEQRAMHDLEEVTGLIHKHLVDKYNGQGWEIRWDVLYMTGLADK</sequence>
<keyword evidence="2" id="KW-1185">Reference proteome</keyword>
<protein>
    <submittedName>
        <fullName evidence="1">Uncharacterized protein</fullName>
    </submittedName>
</protein>
<dbReference type="EMBL" id="JANJQO010002992">
    <property type="protein sequence ID" value="KAJ2965424.1"/>
    <property type="molecule type" value="Genomic_DNA"/>
</dbReference>
<evidence type="ECO:0000313" key="1">
    <source>
        <dbReference type="EMBL" id="KAJ2965424.1"/>
    </source>
</evidence>
<proteinExistence type="predicted"/>
<reference evidence="1" key="1">
    <citation type="submission" date="2022-08" db="EMBL/GenBank/DDBJ databases">
        <title>Genome Sequence of Lecanicillium fungicola.</title>
        <authorList>
            <person name="Buettner E."/>
        </authorList>
    </citation>
    <scope>NUCLEOTIDE SEQUENCE</scope>
    <source>
        <strain evidence="1">Babe33</strain>
    </source>
</reference>
<dbReference type="Proteomes" id="UP001143910">
    <property type="component" value="Unassembled WGS sequence"/>
</dbReference>
<evidence type="ECO:0000313" key="2">
    <source>
        <dbReference type="Proteomes" id="UP001143910"/>
    </source>
</evidence>
<accession>A0ACC1MGP5</accession>
<name>A0ACC1MGP5_9HYPO</name>
<comment type="caution">
    <text evidence="1">The sequence shown here is derived from an EMBL/GenBank/DDBJ whole genome shotgun (WGS) entry which is preliminary data.</text>
</comment>
<gene>
    <name evidence="1" type="ORF">NQ176_g10625</name>
</gene>
<organism evidence="1 2">
    <name type="scientific">Zarea fungicola</name>
    <dbReference type="NCBI Taxonomy" id="93591"/>
    <lineage>
        <taxon>Eukaryota</taxon>
        <taxon>Fungi</taxon>
        <taxon>Dikarya</taxon>
        <taxon>Ascomycota</taxon>
        <taxon>Pezizomycotina</taxon>
        <taxon>Sordariomycetes</taxon>
        <taxon>Hypocreomycetidae</taxon>
        <taxon>Hypocreales</taxon>
        <taxon>Cordycipitaceae</taxon>
        <taxon>Zarea</taxon>
    </lineage>
</organism>